<comment type="caution">
    <text evidence="2">The sequence shown here is derived from an EMBL/GenBank/DDBJ whole genome shotgun (WGS) entry which is preliminary data.</text>
</comment>
<sequence length="217" mass="25280">MKIISESPNSTKLAAISNYQKSLTVRAAMTADENQISFYRRENRPLIVGAIAVLLTEANNTMNVQRAPSPIQISMMAEEIVENWWMLRLDEVAYALRQGAAGMYGTAYGKFDKQTLIEWLKTYDTEERLAQVEWVNAQQKKQFEAEEKETSSVTDGYRRLQETYQKTGKDALSQQDKERTKDREKARWQEDKFLKWQAGYYAQKQLNEEQQNQQETI</sequence>
<feature type="region of interest" description="Disordered" evidence="1">
    <location>
        <begin position="165"/>
        <end position="187"/>
    </location>
</feature>
<dbReference type="EMBL" id="JAMZEL010000009">
    <property type="protein sequence ID" value="MCP1384856.1"/>
    <property type="molecule type" value="Genomic_DNA"/>
</dbReference>
<keyword evidence="3" id="KW-1185">Reference proteome</keyword>
<accession>A0ABT1FSW8</accession>
<evidence type="ECO:0000313" key="2">
    <source>
        <dbReference type="EMBL" id="MCP1384856.1"/>
    </source>
</evidence>
<dbReference type="Proteomes" id="UP001204772">
    <property type="component" value="Unassembled WGS sequence"/>
</dbReference>
<feature type="compositionally biased region" description="Basic and acidic residues" evidence="1">
    <location>
        <begin position="175"/>
        <end position="187"/>
    </location>
</feature>
<protein>
    <submittedName>
        <fullName evidence="2">Uncharacterized protein</fullName>
    </submittedName>
</protein>
<name>A0ABT1FSW8_9BACT</name>
<dbReference type="RefSeq" id="WP_253530760.1">
    <property type="nucleotide sequence ID" value="NZ_JAMZEL010000009.1"/>
</dbReference>
<evidence type="ECO:0000313" key="3">
    <source>
        <dbReference type="Proteomes" id="UP001204772"/>
    </source>
</evidence>
<organism evidence="2 3">
    <name type="scientific">Runella salmonicolor</name>
    <dbReference type="NCBI Taxonomy" id="2950278"/>
    <lineage>
        <taxon>Bacteria</taxon>
        <taxon>Pseudomonadati</taxon>
        <taxon>Bacteroidota</taxon>
        <taxon>Cytophagia</taxon>
        <taxon>Cytophagales</taxon>
        <taxon>Spirosomataceae</taxon>
        <taxon>Runella</taxon>
    </lineage>
</organism>
<reference evidence="2 3" key="1">
    <citation type="submission" date="2022-06" db="EMBL/GenBank/DDBJ databases">
        <title>Runella sp. S5 genome sequencing.</title>
        <authorList>
            <person name="Park S."/>
        </authorList>
    </citation>
    <scope>NUCLEOTIDE SEQUENCE [LARGE SCALE GENOMIC DNA]</scope>
    <source>
        <strain evidence="2 3">S5</strain>
    </source>
</reference>
<evidence type="ECO:0000256" key="1">
    <source>
        <dbReference type="SAM" id="MobiDB-lite"/>
    </source>
</evidence>
<gene>
    <name evidence="2" type="ORF">NCI00_20640</name>
</gene>
<proteinExistence type="predicted"/>